<dbReference type="EMBL" id="JBHTLK010000009">
    <property type="protein sequence ID" value="MFD1146230.1"/>
    <property type="molecule type" value="Genomic_DNA"/>
</dbReference>
<gene>
    <name evidence="4" type="ORF">ACFQ3T_03750</name>
</gene>
<keyword evidence="2" id="KW-0456">Lyase</keyword>
<sequence length="196" mass="21767">MPGPKTSRLCPKRRSTRPRTTTSRSPLRTSAPTRRRKERLGRLADYFAQQKVNFLGNLGDGNARGAKDLGRFLDYSTINVGDPFRDSNFTPHSRAAERAVFGYYARLWGGTLRQPDGGKPVEPHQHWGYVLSMGGTEGNVYAMWNARDYLAGKLRIANGPRAAAGRAPAEMWVDAQPAQNNENASGIRPTPSRRRA</sequence>
<dbReference type="RefSeq" id="WP_380719798.1">
    <property type="nucleotide sequence ID" value="NZ_JBHTLK010000009.1"/>
</dbReference>
<organism evidence="4 5">
    <name type="scientific">Saccharothrix hoggarensis</name>
    <dbReference type="NCBI Taxonomy" id="913853"/>
    <lineage>
        <taxon>Bacteria</taxon>
        <taxon>Bacillati</taxon>
        <taxon>Actinomycetota</taxon>
        <taxon>Actinomycetes</taxon>
        <taxon>Pseudonocardiales</taxon>
        <taxon>Pseudonocardiaceae</taxon>
        <taxon>Saccharothrix</taxon>
    </lineage>
</organism>
<feature type="region of interest" description="Disordered" evidence="3">
    <location>
        <begin position="173"/>
        <end position="196"/>
    </location>
</feature>
<protein>
    <submittedName>
        <fullName evidence="4">Uncharacterized protein</fullName>
    </submittedName>
</protein>
<dbReference type="Proteomes" id="UP001597168">
    <property type="component" value="Unassembled WGS sequence"/>
</dbReference>
<evidence type="ECO:0000256" key="2">
    <source>
        <dbReference type="ARBA" id="ARBA00022793"/>
    </source>
</evidence>
<dbReference type="PANTHER" id="PTHR46101">
    <property type="match status" value="1"/>
</dbReference>
<feature type="region of interest" description="Disordered" evidence="3">
    <location>
        <begin position="1"/>
        <end position="36"/>
    </location>
</feature>
<keyword evidence="5" id="KW-1185">Reference proteome</keyword>
<evidence type="ECO:0000256" key="3">
    <source>
        <dbReference type="SAM" id="MobiDB-lite"/>
    </source>
</evidence>
<evidence type="ECO:0000313" key="4">
    <source>
        <dbReference type="EMBL" id="MFD1146230.1"/>
    </source>
</evidence>
<dbReference type="PANTHER" id="PTHR46101:SF18">
    <property type="entry name" value="HISTIDINE DECARBOXYLASE"/>
    <property type="match status" value="1"/>
</dbReference>
<feature type="compositionally biased region" description="Low complexity" evidence="3">
    <location>
        <begin position="18"/>
        <end position="32"/>
    </location>
</feature>
<keyword evidence="2" id="KW-0210">Decarboxylase</keyword>
<dbReference type="InterPro" id="IPR015424">
    <property type="entry name" value="PyrdxlP-dep_Trfase"/>
</dbReference>
<evidence type="ECO:0000256" key="1">
    <source>
        <dbReference type="ARBA" id="ARBA00009533"/>
    </source>
</evidence>
<dbReference type="Gene3D" id="3.40.640.10">
    <property type="entry name" value="Type I PLP-dependent aspartate aminotransferase-like (Major domain)"/>
    <property type="match status" value="1"/>
</dbReference>
<dbReference type="InterPro" id="IPR051151">
    <property type="entry name" value="Group_II_Decarboxylase"/>
</dbReference>
<accession>A0ABW3QL44</accession>
<dbReference type="SUPFAM" id="SSF53383">
    <property type="entry name" value="PLP-dependent transferases"/>
    <property type="match status" value="1"/>
</dbReference>
<comment type="caution">
    <text evidence="4">The sequence shown here is derived from an EMBL/GenBank/DDBJ whole genome shotgun (WGS) entry which is preliminary data.</text>
</comment>
<evidence type="ECO:0000313" key="5">
    <source>
        <dbReference type="Proteomes" id="UP001597168"/>
    </source>
</evidence>
<comment type="similarity">
    <text evidence="1">Belongs to the group II decarboxylase family.</text>
</comment>
<reference evidence="5" key="1">
    <citation type="journal article" date="2019" name="Int. J. Syst. Evol. Microbiol.">
        <title>The Global Catalogue of Microorganisms (GCM) 10K type strain sequencing project: providing services to taxonomists for standard genome sequencing and annotation.</title>
        <authorList>
            <consortium name="The Broad Institute Genomics Platform"/>
            <consortium name="The Broad Institute Genome Sequencing Center for Infectious Disease"/>
            <person name="Wu L."/>
            <person name="Ma J."/>
        </authorList>
    </citation>
    <scope>NUCLEOTIDE SEQUENCE [LARGE SCALE GENOMIC DNA]</scope>
    <source>
        <strain evidence="5">CCUG 60214</strain>
    </source>
</reference>
<proteinExistence type="inferred from homology"/>
<dbReference type="InterPro" id="IPR015421">
    <property type="entry name" value="PyrdxlP-dep_Trfase_major"/>
</dbReference>
<name>A0ABW3QL44_9PSEU</name>